<feature type="region of interest" description="Disordered" evidence="2">
    <location>
        <begin position="54"/>
        <end position="114"/>
    </location>
</feature>
<dbReference type="OrthoDB" id="7735955at2759"/>
<evidence type="ECO:0000256" key="2">
    <source>
        <dbReference type="SAM" id="MobiDB-lite"/>
    </source>
</evidence>
<keyword evidence="4" id="KW-1185">Reference proteome</keyword>
<evidence type="ECO:0000256" key="1">
    <source>
        <dbReference type="SAM" id="Coils"/>
    </source>
</evidence>
<evidence type="ECO:0000313" key="4">
    <source>
        <dbReference type="Proteomes" id="UP000838878"/>
    </source>
</evidence>
<dbReference type="Proteomes" id="UP000838878">
    <property type="component" value="Chromosome 10"/>
</dbReference>
<organism evidence="3 4">
    <name type="scientific">Brenthis ino</name>
    <name type="common">lesser marbled fritillary</name>
    <dbReference type="NCBI Taxonomy" id="405034"/>
    <lineage>
        <taxon>Eukaryota</taxon>
        <taxon>Metazoa</taxon>
        <taxon>Ecdysozoa</taxon>
        <taxon>Arthropoda</taxon>
        <taxon>Hexapoda</taxon>
        <taxon>Insecta</taxon>
        <taxon>Pterygota</taxon>
        <taxon>Neoptera</taxon>
        <taxon>Endopterygota</taxon>
        <taxon>Lepidoptera</taxon>
        <taxon>Glossata</taxon>
        <taxon>Ditrysia</taxon>
        <taxon>Papilionoidea</taxon>
        <taxon>Nymphalidae</taxon>
        <taxon>Heliconiinae</taxon>
        <taxon>Argynnini</taxon>
        <taxon>Brenthis</taxon>
    </lineage>
</organism>
<keyword evidence="1" id="KW-0175">Coiled coil</keyword>
<name>A0A8J9VNL7_9NEOP</name>
<evidence type="ECO:0000313" key="3">
    <source>
        <dbReference type="EMBL" id="CAH0714897.1"/>
    </source>
</evidence>
<protein>
    <submittedName>
        <fullName evidence="3">Uncharacterized protein</fullName>
    </submittedName>
</protein>
<dbReference type="AlphaFoldDB" id="A0A8J9VNL7"/>
<accession>A0A8J9VNL7</accession>
<dbReference type="EMBL" id="OV170230">
    <property type="protein sequence ID" value="CAH0714897.1"/>
    <property type="molecule type" value="Genomic_DNA"/>
</dbReference>
<sequence length="481" mass="56906">MLKAGEYSPNNPLIRGERTTGDVLLGLGEYERRRNTLRKIQQRQYKEYLDQQAKIKQEAKEKAERERREQEERDRLREERERERLELEREITPEPRRSSISHTYVSGANNTYNTKVDTGVQVDHRSTPLSVAVQTDDDELFTLPHCSPRRRTRAERELSPREAGPAPRRRSYGDFDERTSTLVNKSTRDRLTSELRHTYMPSIFDAEAIRLRNEQAEKEAAERRQYYQQELKNQILEQQRIKEERKTREKMLEQAEMRRLEEQLRSLKMAQEREIVRQHDVHTAMTDNASEFEKKRKTLQKEIDLEQQALLKAAIHPKRAFTSESESPQLYKSDRPPYSTNIPEKSIFSSNYDVESYLRRNLNPTKESLMSKIPNTTEKILTNEQKERFLDKMDKIEDPLPIPVLRHSPKPQTMYDKTSELSEKMQIVDDKWRVPAVQKNILKSLNDKGKNVSILTQLGSIRRQLQLEQLKLDKMMSKTNK</sequence>
<reference evidence="3" key="1">
    <citation type="submission" date="2021-12" db="EMBL/GenBank/DDBJ databases">
        <authorList>
            <person name="Martin H S."/>
        </authorList>
    </citation>
    <scope>NUCLEOTIDE SEQUENCE</scope>
</reference>
<feature type="compositionally biased region" description="Basic and acidic residues" evidence="2">
    <location>
        <begin position="54"/>
        <end position="97"/>
    </location>
</feature>
<feature type="region of interest" description="Disordered" evidence="2">
    <location>
        <begin position="319"/>
        <end position="344"/>
    </location>
</feature>
<feature type="compositionally biased region" description="Polar residues" evidence="2">
    <location>
        <begin position="98"/>
        <end position="114"/>
    </location>
</feature>
<gene>
    <name evidence="3" type="ORF">BINO364_LOCUS1905</name>
</gene>
<feature type="region of interest" description="Disordered" evidence="2">
    <location>
        <begin position="1"/>
        <end position="22"/>
    </location>
</feature>
<feature type="non-terminal residue" evidence="3">
    <location>
        <position position="481"/>
    </location>
</feature>
<feature type="region of interest" description="Disordered" evidence="2">
    <location>
        <begin position="142"/>
        <end position="181"/>
    </location>
</feature>
<feature type="coiled-coil region" evidence="1">
    <location>
        <begin position="204"/>
        <end position="309"/>
    </location>
</feature>
<proteinExistence type="predicted"/>